<dbReference type="AlphaFoldDB" id="A0A919SHX0"/>
<comment type="caution">
    <text evidence="1">The sequence shown here is derived from an EMBL/GenBank/DDBJ whole genome shotgun (WGS) entry which is preliminary data.</text>
</comment>
<name>A0A919SHX0_9ACTN</name>
<evidence type="ECO:0000313" key="1">
    <source>
        <dbReference type="EMBL" id="GIM72215.1"/>
    </source>
</evidence>
<sequence length="66" mass="7083">MPLLGQLGPAVFDGVVRVGSGRLRVDDVVDDSVVWIAVPAGDLRVLVHINRAEAEPDRVDIVLPDL</sequence>
<dbReference type="EMBL" id="BOQL01000040">
    <property type="protein sequence ID" value="GIM72215.1"/>
    <property type="molecule type" value="Genomic_DNA"/>
</dbReference>
<evidence type="ECO:0000313" key="2">
    <source>
        <dbReference type="Proteomes" id="UP000681340"/>
    </source>
</evidence>
<gene>
    <name evidence="1" type="ORF">Aau02nite_49910</name>
</gene>
<keyword evidence="2" id="KW-1185">Reference proteome</keyword>
<dbReference type="RefSeq" id="WP_212990953.1">
    <property type="nucleotide sequence ID" value="NZ_BAABEA010000037.1"/>
</dbReference>
<proteinExistence type="predicted"/>
<dbReference type="Proteomes" id="UP000681340">
    <property type="component" value="Unassembled WGS sequence"/>
</dbReference>
<reference evidence="1" key="1">
    <citation type="submission" date="2021-03" db="EMBL/GenBank/DDBJ databases">
        <title>Whole genome shotgun sequence of Actinoplanes auranticolor NBRC 12245.</title>
        <authorList>
            <person name="Komaki H."/>
            <person name="Tamura T."/>
        </authorList>
    </citation>
    <scope>NUCLEOTIDE SEQUENCE</scope>
    <source>
        <strain evidence="1">NBRC 12245</strain>
    </source>
</reference>
<organism evidence="1 2">
    <name type="scientific">Actinoplanes auranticolor</name>
    <dbReference type="NCBI Taxonomy" id="47988"/>
    <lineage>
        <taxon>Bacteria</taxon>
        <taxon>Bacillati</taxon>
        <taxon>Actinomycetota</taxon>
        <taxon>Actinomycetes</taxon>
        <taxon>Micromonosporales</taxon>
        <taxon>Micromonosporaceae</taxon>
        <taxon>Actinoplanes</taxon>
    </lineage>
</organism>
<protein>
    <submittedName>
        <fullName evidence="1">Uncharacterized protein</fullName>
    </submittedName>
</protein>
<accession>A0A919SHX0</accession>